<sequence>MLINQRVAVRIGAADCGPRGMTGGAIMRLFRAEERRFRESEAGTAWRPVAGGEVIEVKRRPAVGAEVIVTTVVDGIGDEGAQLVQTLVVAGSVAARQWVPLVRRRMQR</sequence>
<name>A0ABV8MMH0_9NEIS</name>
<dbReference type="EMBL" id="JBHSBU010000001">
    <property type="protein sequence ID" value="MFC4158303.1"/>
    <property type="molecule type" value="Genomic_DNA"/>
</dbReference>
<proteinExistence type="predicted"/>
<comment type="caution">
    <text evidence="1">The sequence shown here is derived from an EMBL/GenBank/DDBJ whole genome shotgun (WGS) entry which is preliminary data.</text>
</comment>
<organism evidence="1 2">
    <name type="scientific">Chitinimonas lacunae</name>
    <dbReference type="NCBI Taxonomy" id="1963018"/>
    <lineage>
        <taxon>Bacteria</taxon>
        <taxon>Pseudomonadati</taxon>
        <taxon>Pseudomonadota</taxon>
        <taxon>Betaproteobacteria</taxon>
        <taxon>Neisseriales</taxon>
        <taxon>Chitinibacteraceae</taxon>
        <taxon>Chitinimonas</taxon>
    </lineage>
</organism>
<dbReference type="RefSeq" id="WP_378160827.1">
    <property type="nucleotide sequence ID" value="NZ_JBHSBU010000001.1"/>
</dbReference>
<accession>A0ABV8MMH0</accession>
<evidence type="ECO:0000313" key="2">
    <source>
        <dbReference type="Proteomes" id="UP001595791"/>
    </source>
</evidence>
<reference evidence="2" key="1">
    <citation type="journal article" date="2019" name="Int. J. Syst. Evol. Microbiol.">
        <title>The Global Catalogue of Microorganisms (GCM) 10K type strain sequencing project: providing services to taxonomists for standard genome sequencing and annotation.</title>
        <authorList>
            <consortium name="The Broad Institute Genomics Platform"/>
            <consortium name="The Broad Institute Genome Sequencing Center for Infectious Disease"/>
            <person name="Wu L."/>
            <person name="Ma J."/>
        </authorList>
    </citation>
    <scope>NUCLEOTIDE SEQUENCE [LARGE SCALE GENOMIC DNA]</scope>
    <source>
        <strain evidence="2">LMG 29894</strain>
    </source>
</reference>
<protein>
    <submittedName>
        <fullName evidence="1">Uncharacterized protein</fullName>
    </submittedName>
</protein>
<keyword evidence="2" id="KW-1185">Reference proteome</keyword>
<dbReference type="Proteomes" id="UP001595791">
    <property type="component" value="Unassembled WGS sequence"/>
</dbReference>
<evidence type="ECO:0000313" key="1">
    <source>
        <dbReference type="EMBL" id="MFC4158303.1"/>
    </source>
</evidence>
<gene>
    <name evidence="1" type="ORF">ACFOW7_02910</name>
</gene>